<name>D1A4Z5_THECD</name>
<gene>
    <name evidence="1" type="ordered locus">Tcur_2609</name>
</gene>
<evidence type="ECO:0000313" key="1">
    <source>
        <dbReference type="EMBL" id="ACY98164.1"/>
    </source>
</evidence>
<dbReference type="HOGENOM" id="CLU_3030963_0_0_11"/>
<dbReference type="KEGG" id="tcu:Tcur_2609"/>
<proteinExistence type="predicted"/>
<dbReference type="AlphaFoldDB" id="D1A4Z5"/>
<protein>
    <submittedName>
        <fullName evidence="1">Uncharacterized protein</fullName>
    </submittedName>
</protein>
<dbReference type="Proteomes" id="UP000001918">
    <property type="component" value="Chromosome"/>
</dbReference>
<keyword evidence="2" id="KW-1185">Reference proteome</keyword>
<evidence type="ECO:0000313" key="2">
    <source>
        <dbReference type="Proteomes" id="UP000001918"/>
    </source>
</evidence>
<accession>D1A4Z5</accession>
<dbReference type="EMBL" id="CP001738">
    <property type="protein sequence ID" value="ACY98164.1"/>
    <property type="molecule type" value="Genomic_DNA"/>
</dbReference>
<reference evidence="1 2" key="1">
    <citation type="journal article" date="2011" name="Stand. Genomic Sci.">
        <title>Complete genome sequence of Thermomonospora curvata type strain (B9).</title>
        <authorList>
            <person name="Chertkov O."/>
            <person name="Sikorski J."/>
            <person name="Nolan M."/>
            <person name="Lapidus A."/>
            <person name="Lucas S."/>
            <person name="Del Rio T.G."/>
            <person name="Tice H."/>
            <person name="Cheng J.F."/>
            <person name="Goodwin L."/>
            <person name="Pitluck S."/>
            <person name="Liolios K."/>
            <person name="Ivanova N."/>
            <person name="Mavromatis K."/>
            <person name="Mikhailova N."/>
            <person name="Ovchinnikova G."/>
            <person name="Pati A."/>
            <person name="Chen A."/>
            <person name="Palaniappan K."/>
            <person name="Djao O.D."/>
            <person name="Land M."/>
            <person name="Hauser L."/>
            <person name="Chang Y.J."/>
            <person name="Jeffries C.D."/>
            <person name="Brettin T."/>
            <person name="Han C."/>
            <person name="Detter J.C."/>
            <person name="Rohde M."/>
            <person name="Goker M."/>
            <person name="Woyke T."/>
            <person name="Bristow J."/>
            <person name="Eisen J.A."/>
            <person name="Markowitz V."/>
            <person name="Hugenholtz P."/>
            <person name="Klenk H.P."/>
            <person name="Kyrpides N.C."/>
        </authorList>
    </citation>
    <scope>NUCLEOTIDE SEQUENCE [LARGE SCALE GENOMIC DNA]</scope>
    <source>
        <strain evidence="2">ATCC 19995 / DSM 43183 / JCM 3096 / KCTC 9072 / NBRC 15933 / NCIMB 10081 / Henssen B9</strain>
    </source>
</reference>
<organism evidence="1 2">
    <name type="scientific">Thermomonospora curvata (strain ATCC 19995 / DSM 43183 / JCM 3096 / KCTC 9072 / NBRC 15933 / NCIMB 10081 / Henssen B9)</name>
    <dbReference type="NCBI Taxonomy" id="471852"/>
    <lineage>
        <taxon>Bacteria</taxon>
        <taxon>Bacillati</taxon>
        <taxon>Actinomycetota</taxon>
        <taxon>Actinomycetes</taxon>
        <taxon>Streptosporangiales</taxon>
        <taxon>Thermomonosporaceae</taxon>
        <taxon>Thermomonospora</taxon>
    </lineage>
</organism>
<sequence>MLEILRSCVAAFVDEFGRDDESKILIHFEGSGIARPNLEPTLKALEKFLKEEGYE</sequence>